<keyword evidence="4" id="KW-0539">Nucleus</keyword>
<feature type="compositionally biased region" description="Polar residues" evidence="5">
    <location>
        <begin position="442"/>
        <end position="451"/>
    </location>
</feature>
<feature type="domain" description="Pre-mRNA polyadenylation factor Fip1" evidence="6">
    <location>
        <begin position="350"/>
        <end position="392"/>
    </location>
</feature>
<feature type="compositionally biased region" description="Polar residues" evidence="5">
    <location>
        <begin position="691"/>
        <end position="701"/>
    </location>
</feature>
<feature type="region of interest" description="Disordered" evidence="5">
    <location>
        <begin position="17"/>
        <end position="65"/>
    </location>
</feature>
<evidence type="ECO:0000256" key="1">
    <source>
        <dbReference type="ARBA" id="ARBA00004123"/>
    </source>
</evidence>
<evidence type="ECO:0000256" key="5">
    <source>
        <dbReference type="SAM" id="MobiDB-lite"/>
    </source>
</evidence>
<comment type="similarity">
    <text evidence="2">Belongs to the FIP1 family.</text>
</comment>
<feature type="compositionally biased region" description="Polar residues" evidence="5">
    <location>
        <begin position="1087"/>
        <end position="1101"/>
    </location>
</feature>
<feature type="compositionally biased region" description="Basic and acidic residues" evidence="5">
    <location>
        <begin position="1134"/>
        <end position="1162"/>
    </location>
</feature>
<dbReference type="GO" id="GO:0016607">
    <property type="term" value="C:nuclear speck"/>
    <property type="evidence" value="ECO:0007669"/>
    <property type="project" value="TreeGrafter"/>
</dbReference>
<dbReference type="GO" id="GO:0006397">
    <property type="term" value="P:mRNA processing"/>
    <property type="evidence" value="ECO:0007669"/>
    <property type="project" value="UniProtKB-KW"/>
</dbReference>
<feature type="compositionally biased region" description="Acidic residues" evidence="5">
    <location>
        <begin position="219"/>
        <end position="228"/>
    </location>
</feature>
<dbReference type="PANTHER" id="PTHR36884">
    <property type="entry name" value="FIP1[III]-LIKE PROTEIN"/>
    <property type="match status" value="1"/>
</dbReference>
<accession>A0A834LTH3</accession>
<dbReference type="Proteomes" id="UP000626092">
    <property type="component" value="Unassembled WGS sequence"/>
</dbReference>
<dbReference type="InterPro" id="IPR029052">
    <property type="entry name" value="Metallo-depent_PP-like"/>
</dbReference>
<feature type="region of interest" description="Disordered" evidence="5">
    <location>
        <begin position="436"/>
        <end position="486"/>
    </location>
</feature>
<sequence length="1572" mass="177572">MEDDDEFGDLYTDVLRPFQSKQPSPTRPIDLNAIHSDDEEEILQPASNSNPNPNPKFNFTSSHLNQAPVFKSEKEGLADGVTSLASDFPQLSETKGSESGRGFVDLNLMDESGIDVVVEESDEKDDVLVEKDEVLMDKKENFEEFDIDEEVCDTGIGDMGSGPLIPGITGVSNRVENGGNDGSGEGDDWDSDSEDDLKIVLNENNHVGMVMDGNGVMGSDDDEDEDGDPLVIVADSEPGHQGMEAQDWGEDAAQAVDGERKELGGDAGKVIGGSGVVPKIGYSNHVYHPYHSQFKYVRPGAAPIPGSAPVGPAGAPGQVRPLVHVGPVAGRGREKKQCFCRSLQKRTIFEVDVDSFEEKPWKLPGIDVSDFFNFSMNEDSWKGYCKQLEQLRLETTMQSKIRVYESGRTEQEYDPDLPPELAAAAAIHDISSGNANLVKMDSGQSDVSKGSTRVRPPLPTGRAIQVETSYSERLPSMDTRPPRLRDSDAIIEDSADDAEQAENDPSGEAFTEGHEIGSVVAKEDDKRFQPAYNGGKREVPGRTAPLIRSVQDTVIEGDGSLPFPPKAQVQYSPDSKVKNSAYPGRDVGTLHEARRTKGRAHGRSPNTTEYDSQKEDSVEGISGKSSQLSSPVTVGSDEELDVEHVDGLHNEVVVADGSSGVDREELVLDTPATSTQEDENQLHSVKKQKLSSRVEQSSSLQGMDDGRDIKSSRSRENSKPRKLMRDIVHNEHSTHTGKSKRSHGEGEQGVRGKGRDERHEMEKHRLVEKVREDSYSHSDWDPYSSHPLQGKYEGIDRRKERENSDGSWHRQDVDPHIRRTRAEDTNKRVRGDKIGSRNRNKEDVDLQLRKQLDNGNLRSRYDKDVESRHGERDGNLKIRYEDIDNNLHRKARKEEEYLRRDGGKEEILHGHRENISSRPKRERDDYLDQHKSKRDDQMRMRDEDRHFARHKEEGRIQRERSERHRERDELQKIKQSHESLAKQEREDRRGGVRVKDEYKDSDRDYQFKDKGRHNEQLERRGQIETNSSMMGEDVHARRNQLSNDERRSRQERASARGDHGVSGSDNDRAHERKHKENTRKSRESEAVYQNSKRNQEDQSGLVNDPVISRGTTERGTNKNEMFLNRHSSKKHKEHPSSDDEQQDSRRGRSKLERWTSHKERDFTIATKKSSSSLKVKDTDRDNSGGPPLGSKKLLDETLINQHPPVDEKDDDNPEIKNVDGKPLEDKHSDTVEKLKKRSERFKLPMPSEKEAIVIKKMESEPLPSTQSEVRADSEVKPERPAPFWKWHRSTSCGLYLAVEKMEKKSWVLTLITQLSLCFGLFLVLNIGRPQSQNPIYQKKSSDRAPLDIHFISVRGGFRPLEEQTLLLKQVEKVVKICRAQFVVDVSELGEKDPLMQNATRSFESLKVPWYTTTALDRQGSDYFLKRVKTPHGATFDLIALNTGSSKWQRRRSTTLADKDTRSKQQRIVVGFHPMEACNATIEQNETKQVPVSLYTIFQKHGVNAYLSGQACAGLDIGLDFTPINQRLVSHREKGTGFLLHRVSSLEMVTYFISLTGEIVHKIVLQQQGKEFM</sequence>
<evidence type="ECO:0000256" key="2">
    <source>
        <dbReference type="ARBA" id="ARBA00007459"/>
    </source>
</evidence>
<dbReference type="OrthoDB" id="1917198at2759"/>
<feature type="compositionally biased region" description="Basic and acidic residues" evidence="5">
    <location>
        <begin position="1043"/>
        <end position="1070"/>
    </location>
</feature>
<evidence type="ECO:0000313" key="7">
    <source>
        <dbReference type="EMBL" id="KAF7148110.1"/>
    </source>
</evidence>
<keyword evidence="8" id="KW-1185">Reference proteome</keyword>
<keyword evidence="3" id="KW-0507">mRNA processing</keyword>
<comment type="caution">
    <text evidence="7">The sequence shown here is derived from an EMBL/GenBank/DDBJ whole genome shotgun (WGS) entry which is preliminary data.</text>
</comment>
<organism evidence="7 8">
    <name type="scientific">Rhododendron simsii</name>
    <name type="common">Sims's rhododendron</name>
    <dbReference type="NCBI Taxonomy" id="118357"/>
    <lineage>
        <taxon>Eukaryota</taxon>
        <taxon>Viridiplantae</taxon>
        <taxon>Streptophyta</taxon>
        <taxon>Embryophyta</taxon>
        <taxon>Tracheophyta</taxon>
        <taxon>Spermatophyta</taxon>
        <taxon>Magnoliopsida</taxon>
        <taxon>eudicotyledons</taxon>
        <taxon>Gunneridae</taxon>
        <taxon>Pentapetalae</taxon>
        <taxon>asterids</taxon>
        <taxon>Ericales</taxon>
        <taxon>Ericaceae</taxon>
        <taxon>Ericoideae</taxon>
        <taxon>Rhodoreae</taxon>
        <taxon>Rhododendron</taxon>
    </lineage>
</organism>
<evidence type="ECO:0000256" key="4">
    <source>
        <dbReference type="ARBA" id="ARBA00023242"/>
    </source>
</evidence>
<feature type="compositionally biased region" description="Low complexity" evidence="5">
    <location>
        <begin position="45"/>
        <end position="62"/>
    </location>
</feature>
<feature type="compositionally biased region" description="Basic and acidic residues" evidence="5">
    <location>
        <begin position="704"/>
        <end position="734"/>
    </location>
</feature>
<feature type="region of interest" description="Disordered" evidence="5">
    <location>
        <begin position="518"/>
        <end position="843"/>
    </location>
</feature>
<dbReference type="InterPro" id="IPR007854">
    <property type="entry name" value="Fip1_dom"/>
</dbReference>
<feature type="compositionally biased region" description="Basic and acidic residues" evidence="5">
    <location>
        <begin position="1213"/>
        <end position="1233"/>
    </location>
</feature>
<dbReference type="EMBL" id="WJXA01000003">
    <property type="protein sequence ID" value="KAF7148110.1"/>
    <property type="molecule type" value="Genomic_DNA"/>
</dbReference>
<feature type="region of interest" description="Disordered" evidence="5">
    <location>
        <begin position="174"/>
        <end position="193"/>
    </location>
</feature>
<evidence type="ECO:0000256" key="3">
    <source>
        <dbReference type="ARBA" id="ARBA00022664"/>
    </source>
</evidence>
<evidence type="ECO:0000313" key="8">
    <source>
        <dbReference type="Proteomes" id="UP000626092"/>
    </source>
</evidence>
<feature type="compositionally biased region" description="Basic and acidic residues" evidence="5">
    <location>
        <begin position="793"/>
        <end position="843"/>
    </location>
</feature>
<feature type="compositionally biased region" description="Basic and acidic residues" evidence="5">
    <location>
        <begin position="895"/>
        <end position="1022"/>
    </location>
</feature>
<dbReference type="Gene3D" id="3.60.21.10">
    <property type="match status" value="1"/>
</dbReference>
<dbReference type="InterPro" id="IPR044976">
    <property type="entry name" value="FIPS5/FIPS3-like"/>
</dbReference>
<proteinExistence type="inferred from homology"/>
<protein>
    <recommendedName>
        <fullName evidence="6">Pre-mRNA polyadenylation factor Fip1 domain-containing protein</fullName>
    </recommendedName>
</protein>
<dbReference type="GO" id="GO:0003723">
    <property type="term" value="F:RNA binding"/>
    <property type="evidence" value="ECO:0007669"/>
    <property type="project" value="TreeGrafter"/>
</dbReference>
<feature type="compositionally biased region" description="Low complexity" evidence="5">
    <location>
        <begin position="209"/>
        <end position="218"/>
    </location>
</feature>
<evidence type="ECO:0000259" key="6">
    <source>
        <dbReference type="Pfam" id="PF05182"/>
    </source>
</evidence>
<feature type="region of interest" description="Disordered" evidence="5">
    <location>
        <begin position="209"/>
        <end position="228"/>
    </location>
</feature>
<comment type="subcellular location">
    <subcellularLocation>
        <location evidence="1">Nucleus</location>
    </subcellularLocation>
</comment>
<feature type="compositionally biased region" description="Basic and acidic residues" evidence="5">
    <location>
        <begin position="742"/>
        <end position="780"/>
    </location>
</feature>
<feature type="compositionally biased region" description="Polar residues" evidence="5">
    <location>
        <begin position="623"/>
        <end position="633"/>
    </location>
</feature>
<feature type="compositionally biased region" description="Basic and acidic residues" evidence="5">
    <location>
        <begin position="518"/>
        <end position="528"/>
    </location>
</feature>
<feature type="compositionally biased region" description="Acidic residues" evidence="5">
    <location>
        <begin position="184"/>
        <end position="193"/>
    </location>
</feature>
<dbReference type="Pfam" id="PF05182">
    <property type="entry name" value="Fip1"/>
    <property type="match status" value="1"/>
</dbReference>
<dbReference type="PANTHER" id="PTHR36884:SF1">
    <property type="entry name" value="FIP1[V]-LIKE PROTEIN"/>
    <property type="match status" value="1"/>
</dbReference>
<name>A0A834LTH3_RHOSS</name>
<feature type="region of interest" description="Disordered" evidence="5">
    <location>
        <begin position="895"/>
        <end position="1234"/>
    </location>
</feature>
<reference evidence="7" key="1">
    <citation type="submission" date="2019-11" db="EMBL/GenBank/DDBJ databases">
        <authorList>
            <person name="Liu Y."/>
            <person name="Hou J."/>
            <person name="Li T.-Q."/>
            <person name="Guan C.-H."/>
            <person name="Wu X."/>
            <person name="Wu H.-Z."/>
            <person name="Ling F."/>
            <person name="Zhang R."/>
            <person name="Shi X.-G."/>
            <person name="Ren J.-P."/>
            <person name="Chen E.-F."/>
            <person name="Sun J.-M."/>
        </authorList>
    </citation>
    <scope>NUCLEOTIDE SEQUENCE</scope>
    <source>
        <strain evidence="7">Adult_tree_wgs_1</strain>
        <tissue evidence="7">Leaves</tissue>
    </source>
</reference>
<gene>
    <name evidence="7" type="ORF">RHSIM_Rhsim03G0256100</name>
</gene>